<evidence type="ECO:0000256" key="1">
    <source>
        <dbReference type="SAM" id="Phobius"/>
    </source>
</evidence>
<dbReference type="Proteomes" id="UP000002316">
    <property type="component" value="Chromosome 10"/>
</dbReference>
<accession>D0A2W8</accession>
<name>D0A2W8_TRYB9</name>
<organism evidence="2 3">
    <name type="scientific">Trypanosoma brucei gambiense (strain MHOM/CI/86/DAL972)</name>
    <dbReference type="NCBI Taxonomy" id="679716"/>
    <lineage>
        <taxon>Eukaryota</taxon>
        <taxon>Discoba</taxon>
        <taxon>Euglenozoa</taxon>
        <taxon>Kinetoplastea</taxon>
        <taxon>Metakinetoplastina</taxon>
        <taxon>Trypanosomatida</taxon>
        <taxon>Trypanosomatidae</taxon>
        <taxon>Trypanosoma</taxon>
    </lineage>
</organism>
<dbReference type="KEGG" id="tbg:TbgDal_X6980"/>
<reference evidence="3" key="1">
    <citation type="journal article" date="2010" name="PLoS Negl. Trop. Dis.">
        <title>The genome sequence of Trypanosoma brucei gambiense, causative agent of chronic human african trypanosomiasis.</title>
        <authorList>
            <person name="Jackson A.P."/>
            <person name="Sanders M."/>
            <person name="Berry A."/>
            <person name="McQuillan J."/>
            <person name="Aslett M.A."/>
            <person name="Quail M.A."/>
            <person name="Chukualim B."/>
            <person name="Capewell P."/>
            <person name="MacLeod A."/>
            <person name="Melville S.E."/>
            <person name="Gibson W."/>
            <person name="Barry J.D."/>
            <person name="Berriman M."/>
            <person name="Hertz-Fowler C."/>
        </authorList>
    </citation>
    <scope>NUCLEOTIDE SEQUENCE [LARGE SCALE GENOMIC DNA]</scope>
    <source>
        <strain evidence="3">MHOM/CI/86/DAL972</strain>
    </source>
</reference>
<dbReference type="RefSeq" id="XP_011777876.1">
    <property type="nucleotide sequence ID" value="XM_011779574.1"/>
</dbReference>
<keyword evidence="1" id="KW-0472">Membrane</keyword>
<evidence type="ECO:0000313" key="2">
    <source>
        <dbReference type="EMBL" id="CBH15612.1"/>
    </source>
</evidence>
<gene>
    <name evidence="2" type="ORF">TbgDal_X6980</name>
</gene>
<dbReference type="GeneID" id="23865801"/>
<evidence type="ECO:0000313" key="3">
    <source>
        <dbReference type="Proteomes" id="UP000002316"/>
    </source>
</evidence>
<feature type="transmembrane region" description="Helical" evidence="1">
    <location>
        <begin position="12"/>
        <end position="33"/>
    </location>
</feature>
<keyword evidence="1" id="KW-1133">Transmembrane helix</keyword>
<proteinExistence type="predicted"/>
<keyword evidence="1" id="KW-0812">Transmembrane</keyword>
<dbReference type="EMBL" id="FN554973">
    <property type="protein sequence ID" value="CBH15612.1"/>
    <property type="molecule type" value="Genomic_DNA"/>
</dbReference>
<protein>
    <submittedName>
        <fullName evidence="2">Uncharacterized protein</fullName>
    </submittedName>
</protein>
<dbReference type="AlphaFoldDB" id="D0A2W8"/>
<sequence>MEGKHRKQVIQWGACYTALLFCVVVVVFIWIYVAASYSSSCGRSHRRYRGHFSVSCSGRWVFECEYVRFVCSFLSCRPLTLCDTTSSTNGGFALLFECLERLQCTQLSNW</sequence>